<dbReference type="Gene3D" id="3.40.50.300">
    <property type="entry name" value="P-loop containing nucleotide triphosphate hydrolases"/>
    <property type="match status" value="1"/>
</dbReference>
<keyword evidence="8" id="KW-1185">Reference proteome</keyword>
<dbReference type="GO" id="GO:0046872">
    <property type="term" value="F:metal ion binding"/>
    <property type="evidence" value="ECO:0007669"/>
    <property type="project" value="UniProtKB-KW"/>
</dbReference>
<evidence type="ECO:0000256" key="1">
    <source>
        <dbReference type="ARBA" id="ARBA00022723"/>
    </source>
</evidence>
<dbReference type="EMBL" id="JH971391">
    <property type="protein sequence ID" value="EKM78718.1"/>
    <property type="molecule type" value="Genomic_DNA"/>
</dbReference>
<proteinExistence type="inferred from homology"/>
<evidence type="ECO:0000313" key="8">
    <source>
        <dbReference type="Proteomes" id="UP000008493"/>
    </source>
</evidence>
<reference evidence="8" key="1">
    <citation type="journal article" date="2012" name="Proc. Natl. Acad. Sci. U.S.A.">
        <title>Genome sequence of the button mushroom Agaricus bisporus reveals mechanisms governing adaptation to a humic-rich ecological niche.</title>
        <authorList>
            <person name="Morin E."/>
            <person name="Kohler A."/>
            <person name="Baker A.R."/>
            <person name="Foulongne-Oriol M."/>
            <person name="Lombard V."/>
            <person name="Nagy L.G."/>
            <person name="Ohm R.A."/>
            <person name="Patyshakuliyeva A."/>
            <person name="Brun A."/>
            <person name="Aerts A.L."/>
            <person name="Bailey A.M."/>
            <person name="Billette C."/>
            <person name="Coutinho P.M."/>
            <person name="Deakin G."/>
            <person name="Doddapaneni H."/>
            <person name="Floudas D."/>
            <person name="Grimwood J."/>
            <person name="Hilden K."/>
            <person name="Kuees U."/>
            <person name="LaButti K.M."/>
            <person name="Lapidus A."/>
            <person name="Lindquist E.A."/>
            <person name="Lucas S.M."/>
            <person name="Murat C."/>
            <person name="Riley R.W."/>
            <person name="Salamov A.A."/>
            <person name="Schmutz J."/>
            <person name="Subramanian V."/>
            <person name="Woesten H.A.B."/>
            <person name="Xu J."/>
            <person name="Eastwood D.C."/>
            <person name="Foster G.D."/>
            <person name="Sonnenberg A.S."/>
            <person name="Cullen D."/>
            <person name="de Vries R.P."/>
            <person name="Lundell T."/>
            <person name="Hibbett D.S."/>
            <person name="Henrissat B."/>
            <person name="Burton K.S."/>
            <person name="Kerrigan R.W."/>
            <person name="Challen M.P."/>
            <person name="Grigoriev I.V."/>
            <person name="Martin F."/>
        </authorList>
    </citation>
    <scope>NUCLEOTIDE SEQUENCE [LARGE SCALE GENOMIC DNA]</scope>
    <source>
        <strain evidence="8">JB137-S8 / ATCC MYA-4627 / FGSC 10392</strain>
    </source>
</reference>
<dbReference type="InterPro" id="IPR019591">
    <property type="entry name" value="Mrp/NBP35_ATP-bd"/>
</dbReference>
<dbReference type="PANTHER" id="PTHR42961:SF2">
    <property type="entry name" value="IRON-SULFUR PROTEIN NUBPL"/>
    <property type="match status" value="1"/>
</dbReference>
<dbReference type="KEGG" id="abp:AGABI1DRAFT75164"/>
<dbReference type="GO" id="GO:0032981">
    <property type="term" value="P:mitochondrial respiratory chain complex I assembly"/>
    <property type="evidence" value="ECO:0007669"/>
    <property type="project" value="TreeGrafter"/>
</dbReference>
<dbReference type="OrthoDB" id="1741334at2759"/>
<evidence type="ECO:0000256" key="6">
    <source>
        <dbReference type="ARBA" id="ARBA00024036"/>
    </source>
</evidence>
<dbReference type="GO" id="GO:0005524">
    <property type="term" value="F:ATP binding"/>
    <property type="evidence" value="ECO:0007669"/>
    <property type="project" value="UniProtKB-KW"/>
</dbReference>
<keyword evidence="4" id="KW-0408">Iron</keyword>
<dbReference type="InterPro" id="IPR027417">
    <property type="entry name" value="P-loop_NTPase"/>
</dbReference>
<evidence type="ECO:0000256" key="3">
    <source>
        <dbReference type="ARBA" id="ARBA00022840"/>
    </source>
</evidence>
<dbReference type="OMA" id="CNHESHI"/>
<dbReference type="STRING" id="597362.K5X6A9"/>
<dbReference type="PANTHER" id="PTHR42961">
    <property type="entry name" value="IRON-SULFUR PROTEIN NUBPL"/>
    <property type="match status" value="1"/>
</dbReference>
<keyword evidence="3" id="KW-0067">ATP-binding</keyword>
<gene>
    <name evidence="7" type="ORF">AGABI1DRAFT_75164</name>
</gene>
<organism evidence="7 8">
    <name type="scientific">Agaricus bisporus var. burnettii (strain JB137-S8 / ATCC MYA-4627 / FGSC 10392)</name>
    <name type="common">White button mushroom</name>
    <dbReference type="NCBI Taxonomy" id="597362"/>
    <lineage>
        <taxon>Eukaryota</taxon>
        <taxon>Fungi</taxon>
        <taxon>Dikarya</taxon>
        <taxon>Basidiomycota</taxon>
        <taxon>Agaricomycotina</taxon>
        <taxon>Agaricomycetes</taxon>
        <taxon>Agaricomycetidae</taxon>
        <taxon>Agaricales</taxon>
        <taxon>Agaricineae</taxon>
        <taxon>Agaricaceae</taxon>
        <taxon>Agaricus</taxon>
    </lineage>
</organism>
<dbReference type="Proteomes" id="UP000008493">
    <property type="component" value="Unassembled WGS sequence"/>
</dbReference>
<dbReference type="eggNOG" id="KOG3022">
    <property type="taxonomic scope" value="Eukaryota"/>
</dbReference>
<dbReference type="GO" id="GO:0005739">
    <property type="term" value="C:mitochondrion"/>
    <property type="evidence" value="ECO:0007669"/>
    <property type="project" value="TreeGrafter"/>
</dbReference>
<accession>K5X6A9</accession>
<keyword evidence="5" id="KW-0411">Iron-sulfur</keyword>
<evidence type="ECO:0000256" key="4">
    <source>
        <dbReference type="ARBA" id="ARBA00023004"/>
    </source>
</evidence>
<keyword evidence="2" id="KW-0547">Nucleotide-binding</keyword>
<evidence type="ECO:0000313" key="7">
    <source>
        <dbReference type="EMBL" id="EKM78718.1"/>
    </source>
</evidence>
<evidence type="ECO:0000256" key="5">
    <source>
        <dbReference type="ARBA" id="ARBA00023014"/>
    </source>
</evidence>
<sequence>MPRRSGAIQKRKIPHVKHVIAVASGKGGVGKSTVAVNLAYALSATRPRSKIGLLDLDVFGPSIPKLMGLENLGEPEMTPGGALIPMTNNGIPTMSMGYLLPPSAANDAPVVWRGLMVQKAVQQLLFDVDWRRRTGQHSEEDHLDVLVIDMPPGTGDVQLTLGQLVEVSGAVIVSTPQDVALLDARKGVHMFRKVGIPVLGLVINSAYYRCPSCSDKHQIFGSLDSSRQAADELGSRLLGEVPMVSEVSSLGDQGKLGEVFLGDTLVSQSRGLEEVRSVMEKVTESVWKKLDEVI</sequence>
<dbReference type="Pfam" id="PF10609">
    <property type="entry name" value="ParA"/>
    <property type="match status" value="1"/>
</dbReference>
<dbReference type="CDD" id="cd02037">
    <property type="entry name" value="Mrp_NBP35"/>
    <property type="match status" value="1"/>
</dbReference>
<dbReference type="InterPro" id="IPR044304">
    <property type="entry name" value="NUBPL-like"/>
</dbReference>
<dbReference type="GO" id="GO:0140663">
    <property type="term" value="F:ATP-dependent FeS chaperone activity"/>
    <property type="evidence" value="ECO:0007669"/>
    <property type="project" value="InterPro"/>
</dbReference>
<dbReference type="GO" id="GO:0051539">
    <property type="term" value="F:4 iron, 4 sulfur cluster binding"/>
    <property type="evidence" value="ECO:0007669"/>
    <property type="project" value="TreeGrafter"/>
</dbReference>
<evidence type="ECO:0000256" key="2">
    <source>
        <dbReference type="ARBA" id="ARBA00022741"/>
    </source>
</evidence>
<name>K5X6A9_AGABU</name>
<dbReference type="InterPro" id="IPR033756">
    <property type="entry name" value="YlxH/NBP35"/>
</dbReference>
<dbReference type="InParanoid" id="K5X6A9"/>
<protein>
    <recommendedName>
        <fullName evidence="9">P-loop containing nucleoside triphosphate hydrolase protein</fullName>
    </recommendedName>
</protein>
<keyword evidence="1" id="KW-0479">Metal-binding</keyword>
<dbReference type="RefSeq" id="XP_007330408.1">
    <property type="nucleotide sequence ID" value="XM_007330346.1"/>
</dbReference>
<dbReference type="HOGENOM" id="CLU_024839_0_2_1"/>
<dbReference type="AlphaFoldDB" id="K5X6A9"/>
<comment type="similarity">
    <text evidence="6">Belongs to the Mrp/NBP35 ATP-binding proteins family.</text>
</comment>
<dbReference type="GO" id="GO:0016226">
    <property type="term" value="P:iron-sulfur cluster assembly"/>
    <property type="evidence" value="ECO:0007669"/>
    <property type="project" value="InterPro"/>
</dbReference>
<dbReference type="GeneID" id="18831239"/>
<dbReference type="SUPFAM" id="SSF52540">
    <property type="entry name" value="P-loop containing nucleoside triphosphate hydrolases"/>
    <property type="match status" value="1"/>
</dbReference>
<dbReference type="FunFam" id="3.40.50.300:FF:001119">
    <property type="entry name" value="Iron-sulfur cluster carrier protein"/>
    <property type="match status" value="1"/>
</dbReference>
<dbReference type="HAMAP" id="MF_02040">
    <property type="entry name" value="Mrp_NBP35"/>
    <property type="match status" value="1"/>
</dbReference>
<evidence type="ECO:0008006" key="9">
    <source>
        <dbReference type="Google" id="ProtNLM"/>
    </source>
</evidence>